<evidence type="ECO:0000313" key="1">
    <source>
        <dbReference type="EMBL" id="KAK8897728.1"/>
    </source>
</evidence>
<sequence length="513" mass="57777">MSFFNENIKQADLLDMSDNLLFGNQVTFKARFNDLRGCENQSPGLKINNQYYHELGNYDEKRHIGENESFICLLIRNDSIDEFISFVNSTNVKLNRPIERSKYETNPFLASKTPISIINYAAFFGSIQIFKFLLKSNIRIDKDVWYYAIHGRNVEMIHIIEDQGFNLSVFNDDEILSLLKEAIKCHHNEIASYILDNMTNQDSKYLDEQLTYICCSTCNYSLIPDEINIIELFFFLCANAYDQGLVKYMLEKDEKLAKSKGIIKSALKDALQNKKYDVAQILLAIPGIEIESKMFQNVNVLTKFIIPESVTIIGDYAFDGCRELREVTFPSSLISIGKYAFRKCTSLKSVTIPSVTSIGYSAFAECSSLVKVEILSSSLTTIQFFTFEKCSSLKEVIMPPSVVSIERGAFDKCTSIMYIEMPKSISSIGDCAFRSCTSLQEISIPSSVEVINANTFLNCSSLTQVSFIVPSCVNEIKSNAFNGCSSLIEISLPSTVSIISENAIPANIHIVRL</sequence>
<comment type="caution">
    <text evidence="1">The sequence shown here is derived from an EMBL/GenBank/DDBJ whole genome shotgun (WGS) entry which is preliminary data.</text>
</comment>
<proteinExistence type="predicted"/>
<organism evidence="1 2">
    <name type="scientific">Tritrichomonas musculus</name>
    <dbReference type="NCBI Taxonomy" id="1915356"/>
    <lineage>
        <taxon>Eukaryota</taxon>
        <taxon>Metamonada</taxon>
        <taxon>Parabasalia</taxon>
        <taxon>Tritrichomonadida</taxon>
        <taxon>Tritrichomonadidae</taxon>
        <taxon>Tritrichomonas</taxon>
    </lineage>
</organism>
<dbReference type="EMBL" id="JAPFFF010000002">
    <property type="protein sequence ID" value="KAK8897728.1"/>
    <property type="molecule type" value="Genomic_DNA"/>
</dbReference>
<keyword evidence="2" id="KW-1185">Reference proteome</keyword>
<dbReference type="PANTHER" id="PTHR45661">
    <property type="entry name" value="SURFACE ANTIGEN"/>
    <property type="match status" value="1"/>
</dbReference>
<dbReference type="InterPro" id="IPR032675">
    <property type="entry name" value="LRR_dom_sf"/>
</dbReference>
<dbReference type="Gene3D" id="1.25.40.20">
    <property type="entry name" value="Ankyrin repeat-containing domain"/>
    <property type="match status" value="1"/>
</dbReference>
<dbReference type="InterPro" id="IPR026906">
    <property type="entry name" value="LRR_5"/>
</dbReference>
<reference evidence="1 2" key="1">
    <citation type="submission" date="2024-04" db="EMBL/GenBank/DDBJ databases">
        <title>Tritrichomonas musculus Genome.</title>
        <authorList>
            <person name="Alves-Ferreira E."/>
            <person name="Grigg M."/>
            <person name="Lorenzi H."/>
            <person name="Galac M."/>
        </authorList>
    </citation>
    <scope>NUCLEOTIDE SEQUENCE [LARGE SCALE GENOMIC DNA]</scope>
    <source>
        <strain evidence="1 2">EAF2021</strain>
    </source>
</reference>
<dbReference type="Pfam" id="PF13306">
    <property type="entry name" value="LRR_5"/>
    <property type="match status" value="1"/>
</dbReference>
<accession>A0ABR2L2Z4</accession>
<gene>
    <name evidence="1" type="ORF">M9Y10_015693</name>
</gene>
<dbReference type="Gene3D" id="3.80.10.10">
    <property type="entry name" value="Ribonuclease Inhibitor"/>
    <property type="match status" value="2"/>
</dbReference>
<dbReference type="SUPFAM" id="SSF52058">
    <property type="entry name" value="L domain-like"/>
    <property type="match status" value="1"/>
</dbReference>
<dbReference type="SUPFAM" id="SSF48403">
    <property type="entry name" value="Ankyrin repeat"/>
    <property type="match status" value="1"/>
</dbReference>
<dbReference type="InterPro" id="IPR053139">
    <property type="entry name" value="Surface_bspA-like"/>
</dbReference>
<protein>
    <recommendedName>
        <fullName evidence="3">Surface antigen BspA-like</fullName>
    </recommendedName>
</protein>
<dbReference type="Proteomes" id="UP001470230">
    <property type="component" value="Unassembled WGS sequence"/>
</dbReference>
<name>A0ABR2L2Z4_9EUKA</name>
<evidence type="ECO:0000313" key="2">
    <source>
        <dbReference type="Proteomes" id="UP001470230"/>
    </source>
</evidence>
<evidence type="ECO:0008006" key="3">
    <source>
        <dbReference type="Google" id="ProtNLM"/>
    </source>
</evidence>
<dbReference type="PANTHER" id="PTHR45661:SF3">
    <property type="entry name" value="IG-LIKE DOMAIN-CONTAINING PROTEIN"/>
    <property type="match status" value="1"/>
</dbReference>
<dbReference type="InterPro" id="IPR036770">
    <property type="entry name" value="Ankyrin_rpt-contain_sf"/>
</dbReference>